<evidence type="ECO:0000313" key="3">
    <source>
        <dbReference type="EMBL" id="KAJ3425986.1"/>
    </source>
</evidence>
<evidence type="ECO:0000313" key="4">
    <source>
        <dbReference type="Proteomes" id="UP001146793"/>
    </source>
</evidence>
<dbReference type="InterPro" id="IPR006571">
    <property type="entry name" value="TLDc_dom"/>
</dbReference>
<dbReference type="EMBL" id="JANTQA010000070">
    <property type="protein sequence ID" value="KAJ3425986.1"/>
    <property type="molecule type" value="Genomic_DNA"/>
</dbReference>
<reference evidence="3" key="1">
    <citation type="submission" date="2022-08" db="EMBL/GenBank/DDBJ databases">
        <title>Novel sulphate-reducing endosymbionts in the free-living metamonad Anaeramoeba.</title>
        <authorList>
            <person name="Jerlstrom-Hultqvist J."/>
            <person name="Cepicka I."/>
            <person name="Gallot-Lavallee L."/>
            <person name="Salas-Leiva D."/>
            <person name="Curtis B.A."/>
            <person name="Zahonova K."/>
            <person name="Pipaliya S."/>
            <person name="Dacks J."/>
            <person name="Roger A.J."/>
        </authorList>
    </citation>
    <scope>NUCLEOTIDE SEQUENCE</scope>
    <source>
        <strain evidence="3">Busselton2</strain>
    </source>
</reference>
<dbReference type="Proteomes" id="UP001146793">
    <property type="component" value="Unassembled WGS sequence"/>
</dbReference>
<name>A0AAV7Y830_9EUKA</name>
<dbReference type="Pfam" id="PF07534">
    <property type="entry name" value="TLD"/>
    <property type="match status" value="1"/>
</dbReference>
<feature type="domain" description="TLDc" evidence="2">
    <location>
        <begin position="224"/>
        <end position="342"/>
    </location>
</feature>
<accession>A0AAV7Y830</accession>
<feature type="repeat" description="Filamin" evidence="1">
    <location>
        <begin position="171"/>
        <end position="207"/>
    </location>
</feature>
<gene>
    <name evidence="3" type="ORF">M0812_28433</name>
</gene>
<evidence type="ECO:0000256" key="1">
    <source>
        <dbReference type="PROSITE-ProRule" id="PRU00087"/>
    </source>
</evidence>
<dbReference type="InterPro" id="IPR017868">
    <property type="entry name" value="Filamin/ABP280_repeat-like"/>
</dbReference>
<evidence type="ECO:0000259" key="2">
    <source>
        <dbReference type="Pfam" id="PF07534"/>
    </source>
</evidence>
<dbReference type="PROSITE" id="PS50194">
    <property type="entry name" value="FILAMIN_REPEAT"/>
    <property type="match status" value="1"/>
</dbReference>
<organism evidence="3 4">
    <name type="scientific">Anaeramoeba flamelloides</name>
    <dbReference type="NCBI Taxonomy" id="1746091"/>
    <lineage>
        <taxon>Eukaryota</taxon>
        <taxon>Metamonada</taxon>
        <taxon>Anaeramoebidae</taxon>
        <taxon>Anaeramoeba</taxon>
    </lineage>
</organism>
<protein>
    <submittedName>
        <fullName evidence="3">Pep-cterm sorting domain-containing protein</fullName>
    </submittedName>
</protein>
<sequence>MNEEISIQQNEKFIQLNNQSNKIQKEIDNYEKSQMIIKEIEIYKKYNDYQQILLNFSKLKQLLPILNKIKRNQLICDSKFDRKNLIPNDLKQNLKNWKLNLPFDLNKTQNNLPDEIQLKNKLKFSILLKNKFNEIVNAQKLNPKAQIFKSNSNEIITEITKFQEGGGGGGGDNESIGEYLFKKEGEYQMNFSINNQKIPKSPFNLKKPGVIQICKEDSIQERMDGKIKTFHQNCDNRGKSIVLIKLNNESLFGGFAATDWDLKTEYRTIRRKKSFFFSLISLDRNFKEPLKMQIFKNKYCEVYCGSYCGPTFGGGHDLFLGNAFEDMNKYNYSSLGSTYEPPFGYKFGSQEAKNFLAGSYKLWDISQIDIFCEN</sequence>
<comment type="caution">
    <text evidence="3">The sequence shown here is derived from an EMBL/GenBank/DDBJ whole genome shotgun (WGS) entry which is preliminary data.</text>
</comment>
<dbReference type="AlphaFoldDB" id="A0AAV7Y830"/>
<proteinExistence type="predicted"/>